<protein>
    <submittedName>
        <fullName evidence="2">Uncharacterized protein</fullName>
    </submittedName>
</protein>
<keyword evidence="3" id="KW-1185">Reference proteome</keyword>
<gene>
    <name evidence="2" type="ORF">J2T55_000078</name>
</gene>
<evidence type="ECO:0000256" key="1">
    <source>
        <dbReference type="SAM" id="MobiDB-lite"/>
    </source>
</evidence>
<dbReference type="EMBL" id="JANUCT010000001">
    <property type="protein sequence ID" value="MCS3902086.1"/>
    <property type="molecule type" value="Genomic_DNA"/>
</dbReference>
<organism evidence="2 3">
    <name type="scientific">Methylohalomonas lacus</name>
    <dbReference type="NCBI Taxonomy" id="398773"/>
    <lineage>
        <taxon>Bacteria</taxon>
        <taxon>Pseudomonadati</taxon>
        <taxon>Pseudomonadota</taxon>
        <taxon>Gammaproteobacteria</taxon>
        <taxon>Methylohalomonadales</taxon>
        <taxon>Methylohalomonadaceae</taxon>
        <taxon>Methylohalomonas</taxon>
    </lineage>
</organism>
<dbReference type="AlphaFoldDB" id="A0AAE3HJ78"/>
<sequence length="227" mass="26384">MSLPWFRLYAEFAADPVIQSLAFEDQRHYVILLCQKCNGVLDRNIAKPAKDRIIGKALGLDNAVRDEAKRRLMEVDLIDDKWQPKAWNKRQFLSDNSTERVRKYRKSKESENVPETDMKRSGNAPDTDTDTDTDQDKDLAQKRFDEFWSAYPRKRSKGQARKAWNKIGPGEQLFQQIMAGLQQARNSFDWQKDNGQFIPYPATWLNACGWEDEYQTQGGQSEDVILD</sequence>
<dbReference type="Proteomes" id="UP001204445">
    <property type="component" value="Unassembled WGS sequence"/>
</dbReference>
<comment type="caution">
    <text evidence="2">The sequence shown here is derived from an EMBL/GenBank/DDBJ whole genome shotgun (WGS) entry which is preliminary data.</text>
</comment>
<evidence type="ECO:0000313" key="3">
    <source>
        <dbReference type="Proteomes" id="UP001204445"/>
    </source>
</evidence>
<proteinExistence type="predicted"/>
<name>A0AAE3HJ78_9GAMM</name>
<dbReference type="RefSeq" id="WP_259053395.1">
    <property type="nucleotide sequence ID" value="NZ_JANUCT010000001.1"/>
</dbReference>
<evidence type="ECO:0000313" key="2">
    <source>
        <dbReference type="EMBL" id="MCS3902086.1"/>
    </source>
</evidence>
<reference evidence="2" key="1">
    <citation type="submission" date="2022-08" db="EMBL/GenBank/DDBJ databases">
        <title>Genomic Encyclopedia of Type Strains, Phase III (KMG-III): the genomes of soil and plant-associated and newly described type strains.</title>
        <authorList>
            <person name="Whitman W."/>
        </authorList>
    </citation>
    <scope>NUCLEOTIDE SEQUENCE</scope>
    <source>
        <strain evidence="2">HMT 1</strain>
    </source>
</reference>
<accession>A0AAE3HJ78</accession>
<feature type="region of interest" description="Disordered" evidence="1">
    <location>
        <begin position="98"/>
        <end position="136"/>
    </location>
</feature>
<feature type="compositionally biased region" description="Basic and acidic residues" evidence="1">
    <location>
        <begin position="98"/>
        <end position="120"/>
    </location>
</feature>